<feature type="domain" description="Transcription factor IIIC subunit Tfc1/Sfc1 triple barrel" evidence="7">
    <location>
        <begin position="37"/>
        <end position="167"/>
    </location>
</feature>
<feature type="compositionally biased region" description="Acidic residues" evidence="5">
    <location>
        <begin position="605"/>
        <end position="660"/>
    </location>
</feature>
<dbReference type="InterPro" id="IPR019136">
    <property type="entry name" value="TF_IIIC_su-5_HTH"/>
</dbReference>
<dbReference type="InterPro" id="IPR042536">
    <property type="entry name" value="TFIIIC_tauA_Sfc1"/>
</dbReference>
<keyword evidence="3" id="KW-0804">Transcription</keyword>
<dbReference type="Pfam" id="PF09734">
    <property type="entry name" value="Tau95"/>
    <property type="match status" value="1"/>
</dbReference>
<keyword evidence="9" id="KW-1185">Reference proteome</keyword>
<evidence type="ECO:0000313" key="9">
    <source>
        <dbReference type="Proteomes" id="UP000243515"/>
    </source>
</evidence>
<feature type="compositionally biased region" description="Acidic residues" evidence="5">
    <location>
        <begin position="573"/>
        <end position="588"/>
    </location>
</feature>
<dbReference type="GO" id="GO:0001003">
    <property type="term" value="F:RNA polymerase III type 2 promoter sequence-specific DNA binding"/>
    <property type="evidence" value="ECO:0007669"/>
    <property type="project" value="TreeGrafter"/>
</dbReference>
<dbReference type="GO" id="GO:0001002">
    <property type="term" value="F:RNA polymerase III type 1 promoter sequence-specific DNA binding"/>
    <property type="evidence" value="ECO:0007669"/>
    <property type="project" value="TreeGrafter"/>
</dbReference>
<evidence type="ECO:0000256" key="5">
    <source>
        <dbReference type="SAM" id="MobiDB-lite"/>
    </source>
</evidence>
<evidence type="ECO:0008006" key="10">
    <source>
        <dbReference type="Google" id="ProtNLM"/>
    </source>
</evidence>
<evidence type="ECO:0000256" key="4">
    <source>
        <dbReference type="ARBA" id="ARBA00023242"/>
    </source>
</evidence>
<evidence type="ECO:0000256" key="3">
    <source>
        <dbReference type="ARBA" id="ARBA00023163"/>
    </source>
</evidence>
<dbReference type="InterPro" id="IPR041499">
    <property type="entry name" value="Tfc1/Sfc1_N"/>
</dbReference>
<gene>
    <name evidence="8" type="ORF">Egran_06034</name>
</gene>
<feature type="compositionally biased region" description="Polar residues" evidence="5">
    <location>
        <begin position="378"/>
        <end position="391"/>
    </location>
</feature>
<dbReference type="PANTHER" id="PTHR13230:SF5">
    <property type="entry name" value="GENERAL TRANSCRIPTION FACTOR 3C POLYPEPTIDE 5"/>
    <property type="match status" value="1"/>
</dbReference>
<dbReference type="Proteomes" id="UP000243515">
    <property type="component" value="Unassembled WGS sequence"/>
</dbReference>
<dbReference type="EMBL" id="NPHW01006012">
    <property type="protein sequence ID" value="OXV06199.1"/>
    <property type="molecule type" value="Genomic_DNA"/>
</dbReference>
<reference evidence="8 9" key="1">
    <citation type="journal article" date="2015" name="Environ. Microbiol.">
        <title>Metagenome sequence of Elaphomyces granulatus from sporocarp tissue reveals Ascomycota ectomycorrhizal fingerprints of genome expansion and a Proteobacteria-rich microbiome.</title>
        <authorList>
            <person name="Quandt C.A."/>
            <person name="Kohler A."/>
            <person name="Hesse C.N."/>
            <person name="Sharpton T.J."/>
            <person name="Martin F."/>
            <person name="Spatafora J.W."/>
        </authorList>
    </citation>
    <scope>NUCLEOTIDE SEQUENCE [LARGE SCALE GENOMIC DNA]</scope>
    <source>
        <strain evidence="8 9">OSC145934</strain>
    </source>
</reference>
<sequence length="660" mass="73998">MITVSQLLHVEHPLVMADLSGRERTAPFYPIPPRRIVSVEHPGVIRNVNRAIDTLDGNDGIARLLHPPKADTPANLSLRPEDAMSRPLQSISGPSNNVMLKVTVPKWTGRKRKRGSDEPFAYVDPAQETSGPKRPRSKTLQRTLRDNVGKYQIDPVGRVERTHVFRGEDTSDVSRLEERDEKMKMFDLDKSKGATRNVDLIPPPSFSHGDVPFHYVYRQNPTVKQSIDKSGQVTIVNTQQGTRVLTHLVPYDIPIVPSKPHRNCAPIPTLDKTLQETIATVEMLFTERPVWTRRGLRNSLKTIEQRYCLRHAVAYVGYIFRSGPWRDAIVKFGHDPRTSPDYRTYQTFMFRILPRELELSRDGGGGRRHTLPRPSEAVTESSGNPSNGGISTTHLFTGQPPLSLDGKMWMVCDITDPLLSSILFPTNPPSNFLRTTCDRVCDGWFGNGTLAKVKTIMRAKIQALTTENRPTDDTDFVRLLSFPDHAAIDDNITEFMLDPEVASSRELQLAAELRCTIRGAPNWKGLVAAGMDQDGIMRHTTSDVEDGTRQPTARNEKRVRWDDEGDVDRYTGDESEGEEEAIEREEIAEAVAEAFAVQDQWKENDDAEESENQGGSDDGEAEIEVLASADDDDDDDDDDDGDGNDDDDTEDDKDDDDNDD</sequence>
<keyword evidence="4" id="KW-0539">Nucleus</keyword>
<feature type="domain" description="Transcription factor IIIC subunit 5 HTH" evidence="6">
    <location>
        <begin position="200"/>
        <end position="351"/>
    </location>
</feature>
<dbReference type="InterPro" id="IPR040454">
    <property type="entry name" value="TF_IIIC_Tfc1/Sfc1"/>
</dbReference>
<evidence type="ECO:0000259" key="7">
    <source>
        <dbReference type="Pfam" id="PF17682"/>
    </source>
</evidence>
<dbReference type="PANTHER" id="PTHR13230">
    <property type="entry name" value="GENERAL TRANSCRIPTION FACTOR IIIC, POLYPEPTIDE 5"/>
    <property type="match status" value="1"/>
</dbReference>
<organism evidence="8 9">
    <name type="scientific">Elaphomyces granulatus</name>
    <dbReference type="NCBI Taxonomy" id="519963"/>
    <lineage>
        <taxon>Eukaryota</taxon>
        <taxon>Fungi</taxon>
        <taxon>Dikarya</taxon>
        <taxon>Ascomycota</taxon>
        <taxon>Pezizomycotina</taxon>
        <taxon>Eurotiomycetes</taxon>
        <taxon>Eurotiomycetidae</taxon>
        <taxon>Eurotiales</taxon>
        <taxon>Elaphomycetaceae</taxon>
        <taxon>Elaphomyces</taxon>
    </lineage>
</organism>
<dbReference type="GO" id="GO:0006384">
    <property type="term" value="P:transcription initiation at RNA polymerase III promoter"/>
    <property type="evidence" value="ECO:0007669"/>
    <property type="project" value="InterPro"/>
</dbReference>
<dbReference type="GO" id="GO:0005634">
    <property type="term" value="C:nucleus"/>
    <property type="evidence" value="ECO:0007669"/>
    <property type="project" value="UniProtKB-SubCell"/>
</dbReference>
<feature type="region of interest" description="Disordered" evidence="5">
    <location>
        <begin position="109"/>
        <end position="141"/>
    </location>
</feature>
<dbReference type="AlphaFoldDB" id="A0A232LPZ2"/>
<feature type="region of interest" description="Disordered" evidence="5">
    <location>
        <begin position="539"/>
        <end position="660"/>
    </location>
</feature>
<dbReference type="Pfam" id="PF17682">
    <property type="entry name" value="Tau95_N"/>
    <property type="match status" value="1"/>
</dbReference>
<dbReference type="OrthoDB" id="5598268at2759"/>
<keyword evidence="2" id="KW-0238">DNA-binding</keyword>
<comment type="subcellular location">
    <subcellularLocation>
        <location evidence="1">Nucleus</location>
    </subcellularLocation>
</comment>
<dbReference type="Gene3D" id="3.30.200.160">
    <property type="entry name" value="TFIIIC, subcomplex tauA, subunit Sfc1, barrel domain"/>
    <property type="match status" value="1"/>
</dbReference>
<evidence type="ECO:0000259" key="6">
    <source>
        <dbReference type="Pfam" id="PF09734"/>
    </source>
</evidence>
<name>A0A232LPZ2_9EURO</name>
<evidence type="ECO:0000313" key="8">
    <source>
        <dbReference type="EMBL" id="OXV06199.1"/>
    </source>
</evidence>
<evidence type="ECO:0000256" key="1">
    <source>
        <dbReference type="ARBA" id="ARBA00004123"/>
    </source>
</evidence>
<protein>
    <recommendedName>
        <fullName evidence="10">Transcription factor IIIC subunit 5 HTH domain-containing protein</fullName>
    </recommendedName>
</protein>
<evidence type="ECO:0000256" key="2">
    <source>
        <dbReference type="ARBA" id="ARBA00023125"/>
    </source>
</evidence>
<feature type="region of interest" description="Disordered" evidence="5">
    <location>
        <begin position="360"/>
        <end position="391"/>
    </location>
</feature>
<comment type="caution">
    <text evidence="8">The sequence shown here is derived from an EMBL/GenBank/DDBJ whole genome shotgun (WGS) entry which is preliminary data.</text>
</comment>
<feature type="compositionally biased region" description="Basic and acidic residues" evidence="5">
    <location>
        <begin position="539"/>
        <end position="572"/>
    </location>
</feature>
<accession>A0A232LPZ2</accession>
<proteinExistence type="predicted"/>
<dbReference type="GO" id="GO:0000127">
    <property type="term" value="C:transcription factor TFIIIC complex"/>
    <property type="evidence" value="ECO:0007669"/>
    <property type="project" value="InterPro"/>
</dbReference>